<evidence type="ECO:0000256" key="1">
    <source>
        <dbReference type="ARBA" id="ARBA00004651"/>
    </source>
</evidence>
<dbReference type="Pfam" id="PF03023">
    <property type="entry name" value="MurJ"/>
    <property type="match status" value="1"/>
</dbReference>
<evidence type="ECO:0000313" key="9">
    <source>
        <dbReference type="EMBL" id="SUY83736.1"/>
    </source>
</evidence>
<reference evidence="9" key="1">
    <citation type="submission" date="2018-06" db="EMBL/GenBank/DDBJ databases">
        <authorList>
            <consortium name="Pathogen Informatics"/>
            <person name="Doyle S."/>
        </authorList>
    </citation>
    <scope>NUCLEOTIDE SEQUENCE</scope>
    <source>
        <strain evidence="9">NCTC13307</strain>
    </source>
</reference>
<gene>
    <name evidence="9" type="primary">murJ_3</name>
    <name evidence="9" type="ORF">NCTC13307_04869</name>
</gene>
<evidence type="ECO:0000256" key="6">
    <source>
        <dbReference type="ARBA" id="ARBA00022989"/>
    </source>
</evidence>
<dbReference type="GO" id="GO:0034204">
    <property type="term" value="P:lipid translocation"/>
    <property type="evidence" value="ECO:0007669"/>
    <property type="project" value="TreeGrafter"/>
</dbReference>
<keyword evidence="5" id="KW-0573">Peptidoglycan synthesis</keyword>
<protein>
    <submittedName>
        <fullName evidence="9">Transmembrane virulence factor MviN family protein</fullName>
    </submittedName>
</protein>
<evidence type="ECO:0000256" key="3">
    <source>
        <dbReference type="ARBA" id="ARBA00022692"/>
    </source>
</evidence>
<sequence length="132" mass="14685">MSKTAKAALWIMAATMFSKVLGFLRELVLANFYGTGMYADVFVLTLNIPGLIIAVIGSAVATTYIPMYFETKKRLGDEGALKFTNNVLNICYIMAIVIAIIGLLLQSNLLQYLQQDLETTLLSSKQQYYLLK</sequence>
<dbReference type="AlphaFoldDB" id="A0A381KN79"/>
<dbReference type="GO" id="GO:0009252">
    <property type="term" value="P:peptidoglycan biosynthetic process"/>
    <property type="evidence" value="ECO:0007669"/>
    <property type="project" value="UniProtKB-KW"/>
</dbReference>
<evidence type="ECO:0000256" key="7">
    <source>
        <dbReference type="ARBA" id="ARBA00023136"/>
    </source>
</evidence>
<accession>A0A381KN79</accession>
<feature type="transmembrane region" description="Helical" evidence="8">
    <location>
        <begin position="46"/>
        <end position="65"/>
    </location>
</feature>
<feature type="transmembrane region" description="Helical" evidence="8">
    <location>
        <begin position="86"/>
        <end position="105"/>
    </location>
</feature>
<keyword evidence="3 8" id="KW-0812">Transmembrane</keyword>
<dbReference type="PANTHER" id="PTHR47019">
    <property type="entry name" value="LIPID II FLIPPASE MURJ"/>
    <property type="match status" value="1"/>
</dbReference>
<dbReference type="GO" id="GO:0005886">
    <property type="term" value="C:plasma membrane"/>
    <property type="evidence" value="ECO:0007669"/>
    <property type="project" value="UniProtKB-SubCell"/>
</dbReference>
<comment type="subcellular location">
    <subcellularLocation>
        <location evidence="1">Cell membrane</location>
        <topology evidence="1">Multi-pass membrane protein</topology>
    </subcellularLocation>
</comment>
<dbReference type="EMBL" id="UFWD01000003">
    <property type="protein sequence ID" value="SUY83736.1"/>
    <property type="molecule type" value="Genomic_DNA"/>
</dbReference>
<organism evidence="9">
    <name type="scientific">Clostridioides difficile</name>
    <name type="common">Peptoclostridium difficile</name>
    <dbReference type="NCBI Taxonomy" id="1496"/>
    <lineage>
        <taxon>Bacteria</taxon>
        <taxon>Bacillati</taxon>
        <taxon>Bacillota</taxon>
        <taxon>Clostridia</taxon>
        <taxon>Peptostreptococcales</taxon>
        <taxon>Peptostreptococcaceae</taxon>
        <taxon>Clostridioides</taxon>
    </lineage>
</organism>
<dbReference type="InterPro" id="IPR004268">
    <property type="entry name" value="MurJ"/>
</dbReference>
<keyword evidence="2" id="KW-1003">Cell membrane</keyword>
<evidence type="ECO:0000256" key="8">
    <source>
        <dbReference type="SAM" id="Phobius"/>
    </source>
</evidence>
<proteinExistence type="predicted"/>
<dbReference type="PANTHER" id="PTHR47019:SF1">
    <property type="entry name" value="LIPID II FLIPPASE MURJ"/>
    <property type="match status" value="1"/>
</dbReference>
<evidence type="ECO:0000256" key="5">
    <source>
        <dbReference type="ARBA" id="ARBA00022984"/>
    </source>
</evidence>
<keyword evidence="7 8" id="KW-0472">Membrane</keyword>
<name>A0A381KN79_CLODI</name>
<evidence type="ECO:0000256" key="2">
    <source>
        <dbReference type="ARBA" id="ARBA00022475"/>
    </source>
</evidence>
<keyword evidence="6 8" id="KW-1133">Transmembrane helix</keyword>
<dbReference type="GO" id="GO:0015648">
    <property type="term" value="F:lipid-linked peptidoglycan transporter activity"/>
    <property type="evidence" value="ECO:0007669"/>
    <property type="project" value="TreeGrafter"/>
</dbReference>
<keyword evidence="4" id="KW-0133">Cell shape</keyword>
<evidence type="ECO:0000256" key="4">
    <source>
        <dbReference type="ARBA" id="ARBA00022960"/>
    </source>
</evidence>
<dbReference type="InterPro" id="IPR051050">
    <property type="entry name" value="Lipid_II_flippase_MurJ/MviN"/>
</dbReference>
<dbReference type="GO" id="GO:0008360">
    <property type="term" value="P:regulation of cell shape"/>
    <property type="evidence" value="ECO:0007669"/>
    <property type="project" value="UniProtKB-KW"/>
</dbReference>